<feature type="transmembrane region" description="Helical" evidence="1">
    <location>
        <begin position="29"/>
        <end position="50"/>
    </location>
</feature>
<keyword evidence="1" id="KW-0472">Membrane</keyword>
<protein>
    <submittedName>
        <fullName evidence="2">Uncharacterized protein</fullName>
    </submittedName>
</protein>
<proteinExistence type="predicted"/>
<dbReference type="AlphaFoldDB" id="A0A6C0C4D4"/>
<accession>A0A6C0C4D4</accession>
<evidence type="ECO:0000313" key="2">
    <source>
        <dbReference type="EMBL" id="QHS98634.1"/>
    </source>
</evidence>
<evidence type="ECO:0000256" key="1">
    <source>
        <dbReference type="SAM" id="Phobius"/>
    </source>
</evidence>
<dbReference type="EMBL" id="MN739320">
    <property type="protein sequence ID" value="QHS98634.1"/>
    <property type="molecule type" value="Genomic_DNA"/>
</dbReference>
<keyword evidence="1" id="KW-0812">Transmembrane</keyword>
<reference evidence="2" key="1">
    <citation type="journal article" date="2020" name="Nature">
        <title>Giant virus diversity and host interactions through global metagenomics.</title>
        <authorList>
            <person name="Schulz F."/>
            <person name="Roux S."/>
            <person name="Paez-Espino D."/>
            <person name="Jungbluth S."/>
            <person name="Walsh D.A."/>
            <person name="Denef V.J."/>
            <person name="McMahon K.D."/>
            <person name="Konstantinidis K.T."/>
            <person name="Eloe-Fadrosh E.A."/>
            <person name="Kyrpides N.C."/>
            <person name="Woyke T."/>
        </authorList>
    </citation>
    <scope>NUCLEOTIDE SEQUENCE</scope>
    <source>
        <strain evidence="2">GVMAG-M-3300020185-18</strain>
    </source>
</reference>
<sequence>MSSQNMPDIMREVTPDYSKASPTAPGNDIYFYIKMFLGLIVLALLGYNILNYLADGTDILTDFLKKLGLGIEHDTKKIVKTVLPPLKKKKLKKVSNVDIYNEELEDELQKDIDNQSVNPKKKVNDVMPTKNNNSIIKPSNKKGYCYIGTDRTYRSCVKVEESDQCMSGQIFPTKDLCINPAVRSFN</sequence>
<name>A0A6C0C4D4_9ZZZZ</name>
<organism evidence="2">
    <name type="scientific">viral metagenome</name>
    <dbReference type="NCBI Taxonomy" id="1070528"/>
    <lineage>
        <taxon>unclassified sequences</taxon>
        <taxon>metagenomes</taxon>
        <taxon>organismal metagenomes</taxon>
    </lineage>
</organism>
<keyword evidence="1" id="KW-1133">Transmembrane helix</keyword>